<accession>A0A6B9VBP6</accession>
<keyword evidence="2" id="KW-0808">Transferase</keyword>
<dbReference type="AlphaFoldDB" id="A0A6B9VBP6"/>
<dbReference type="EMBL" id="CP031001">
    <property type="protein sequence ID" value="QHN79296.1"/>
    <property type="molecule type" value="Genomic_DNA"/>
</dbReference>
<evidence type="ECO:0000313" key="3">
    <source>
        <dbReference type="Proteomes" id="UP000464620"/>
    </source>
</evidence>
<keyword evidence="2" id="KW-0670">Pyruvate</keyword>
<evidence type="ECO:0000313" key="2">
    <source>
        <dbReference type="EMBL" id="QHN79296.1"/>
    </source>
</evidence>
<evidence type="ECO:0000259" key="1">
    <source>
        <dbReference type="Pfam" id="PF00391"/>
    </source>
</evidence>
<dbReference type="InterPro" id="IPR010121">
    <property type="entry name" value="Pyruvate_phosphate_dikinase"/>
</dbReference>
<gene>
    <name evidence="2" type="ORF">DS421_19g668890</name>
</gene>
<dbReference type="PANTHER" id="PTHR22931">
    <property type="entry name" value="PHOSPHOENOLPYRUVATE DIKINASE-RELATED"/>
    <property type="match status" value="1"/>
</dbReference>
<feature type="domain" description="PEP-utilising enzyme mobile" evidence="1">
    <location>
        <begin position="1"/>
        <end position="45"/>
    </location>
</feature>
<dbReference type="GO" id="GO:0016301">
    <property type="term" value="F:kinase activity"/>
    <property type="evidence" value="ECO:0007669"/>
    <property type="project" value="UniProtKB-KW"/>
</dbReference>
<organism evidence="2 3">
    <name type="scientific">Arachis hypogaea</name>
    <name type="common">Peanut</name>
    <dbReference type="NCBI Taxonomy" id="3818"/>
    <lineage>
        <taxon>Eukaryota</taxon>
        <taxon>Viridiplantae</taxon>
        <taxon>Streptophyta</taxon>
        <taxon>Embryophyta</taxon>
        <taxon>Tracheophyta</taxon>
        <taxon>Spermatophyta</taxon>
        <taxon>Magnoliopsida</taxon>
        <taxon>eudicotyledons</taxon>
        <taxon>Gunneridae</taxon>
        <taxon>Pentapetalae</taxon>
        <taxon>rosids</taxon>
        <taxon>fabids</taxon>
        <taxon>Fabales</taxon>
        <taxon>Fabaceae</taxon>
        <taxon>Papilionoideae</taxon>
        <taxon>50 kb inversion clade</taxon>
        <taxon>dalbergioids sensu lato</taxon>
        <taxon>Dalbergieae</taxon>
        <taxon>Pterocarpus clade</taxon>
        <taxon>Arachis</taxon>
    </lineage>
</organism>
<name>A0A6B9VBP6_ARAHY</name>
<dbReference type="InterPro" id="IPR036637">
    <property type="entry name" value="Phosphohistidine_dom_sf"/>
</dbReference>
<dbReference type="Pfam" id="PF00391">
    <property type="entry name" value="PEP-utilizers"/>
    <property type="match status" value="1"/>
</dbReference>
<protein>
    <submittedName>
        <fullName evidence="2">Pyruvate, phosphate dikinase</fullName>
    </submittedName>
</protein>
<sequence>MVRTETSAEDVDGMHAATGILTERDGLTSHDAVIARKWRKCCVLSIFLGYH</sequence>
<dbReference type="SUPFAM" id="SSF52009">
    <property type="entry name" value="Phosphohistidine domain"/>
    <property type="match status" value="1"/>
</dbReference>
<dbReference type="GO" id="GO:0050242">
    <property type="term" value="F:pyruvate, phosphate dikinase activity"/>
    <property type="evidence" value="ECO:0007669"/>
    <property type="project" value="InterPro"/>
</dbReference>
<dbReference type="PANTHER" id="PTHR22931:SF9">
    <property type="entry name" value="PYRUVATE, PHOSPHATE DIKINASE 1, CHLOROPLASTIC"/>
    <property type="match status" value="1"/>
</dbReference>
<dbReference type="InterPro" id="IPR008279">
    <property type="entry name" value="PEP-util_enz_mobile_dom"/>
</dbReference>
<reference evidence="2 3" key="1">
    <citation type="submission" date="2020-01" db="EMBL/GenBank/DDBJ databases">
        <title>Genome sequence of Arachis hypogaea, cultivar Shitouqi.</title>
        <authorList>
            <person name="Zhuang W."/>
            <person name="Chen H."/>
            <person name="Varshney R."/>
            <person name="Wang D."/>
            <person name="Ming R."/>
        </authorList>
    </citation>
    <scope>NUCLEOTIDE SEQUENCE [LARGE SCALE GENOMIC DNA]</scope>
    <source>
        <tissue evidence="2">Young leaf</tissue>
    </source>
</reference>
<keyword evidence="2" id="KW-0418">Kinase</keyword>
<dbReference type="Proteomes" id="UP000464620">
    <property type="component" value="Chromosome B09"/>
</dbReference>
<dbReference type="Gene3D" id="3.50.30.10">
    <property type="entry name" value="Phosphohistidine domain"/>
    <property type="match status" value="1"/>
</dbReference>
<proteinExistence type="predicted"/>